<dbReference type="EMBL" id="JAPQKT010000002">
    <property type="protein sequence ID" value="KAJ5240588.1"/>
    <property type="molecule type" value="Genomic_DNA"/>
</dbReference>
<comment type="caution">
    <text evidence="2">The sequence shown here is derived from an EMBL/GenBank/DDBJ whole genome shotgun (WGS) entry which is preliminary data.</text>
</comment>
<feature type="compositionally biased region" description="Basic residues" evidence="1">
    <location>
        <begin position="42"/>
        <end position="56"/>
    </location>
</feature>
<proteinExistence type="predicted"/>
<feature type="region of interest" description="Disordered" evidence="1">
    <location>
        <begin position="1"/>
        <end position="105"/>
    </location>
</feature>
<feature type="compositionally biased region" description="Basic and acidic residues" evidence="1">
    <location>
        <begin position="57"/>
        <end position="71"/>
    </location>
</feature>
<organism evidence="2 3">
    <name type="scientific">Penicillium citrinum</name>
    <dbReference type="NCBI Taxonomy" id="5077"/>
    <lineage>
        <taxon>Eukaryota</taxon>
        <taxon>Fungi</taxon>
        <taxon>Dikarya</taxon>
        <taxon>Ascomycota</taxon>
        <taxon>Pezizomycotina</taxon>
        <taxon>Eurotiomycetes</taxon>
        <taxon>Eurotiomycetidae</taxon>
        <taxon>Eurotiales</taxon>
        <taxon>Aspergillaceae</taxon>
        <taxon>Penicillium</taxon>
    </lineage>
</organism>
<reference evidence="2" key="2">
    <citation type="journal article" date="2023" name="IMA Fungus">
        <title>Comparative genomic study of the Penicillium genus elucidates a diverse pangenome and 15 lateral gene transfer events.</title>
        <authorList>
            <person name="Petersen C."/>
            <person name="Sorensen T."/>
            <person name="Nielsen M.R."/>
            <person name="Sondergaard T.E."/>
            <person name="Sorensen J.L."/>
            <person name="Fitzpatrick D.A."/>
            <person name="Frisvad J.C."/>
            <person name="Nielsen K.L."/>
        </authorList>
    </citation>
    <scope>NUCLEOTIDE SEQUENCE</scope>
    <source>
        <strain evidence="2">IBT 23319</strain>
    </source>
</reference>
<sequence>MAEPASESSVPKPDDFRSQLLKLLEDESSTEEISCEKEAIPRRHRSSTAKKMKRDGKRADRDDESVDRDGKGTVSKSWKNKEAIDSSSSRLHRRVGHANEHPEEG</sequence>
<evidence type="ECO:0000256" key="1">
    <source>
        <dbReference type="SAM" id="MobiDB-lite"/>
    </source>
</evidence>
<keyword evidence="3" id="KW-1185">Reference proteome</keyword>
<dbReference type="Proteomes" id="UP001147733">
    <property type="component" value="Unassembled WGS sequence"/>
</dbReference>
<evidence type="ECO:0000313" key="2">
    <source>
        <dbReference type="EMBL" id="KAJ5240588.1"/>
    </source>
</evidence>
<evidence type="ECO:0000313" key="3">
    <source>
        <dbReference type="Proteomes" id="UP001147733"/>
    </source>
</evidence>
<dbReference type="RefSeq" id="XP_056503593.1">
    <property type="nucleotide sequence ID" value="XM_056641099.1"/>
</dbReference>
<dbReference type="GeneID" id="81380266"/>
<accession>A0A9W9P9Y9</accession>
<gene>
    <name evidence="2" type="ORF">N7469_002179</name>
</gene>
<name>A0A9W9P9Y9_PENCI</name>
<protein>
    <submittedName>
        <fullName evidence="2">Uncharacterized protein</fullName>
    </submittedName>
</protein>
<dbReference type="OrthoDB" id="4371465at2759"/>
<dbReference type="AlphaFoldDB" id="A0A9W9P9Y9"/>
<reference evidence="2" key="1">
    <citation type="submission" date="2022-11" db="EMBL/GenBank/DDBJ databases">
        <authorList>
            <person name="Petersen C."/>
        </authorList>
    </citation>
    <scope>NUCLEOTIDE SEQUENCE</scope>
    <source>
        <strain evidence="2">IBT 23319</strain>
    </source>
</reference>